<sequence length="101" mass="10679">MQGRPPANIEASIWLSPWTLGTAALGMPSIGRHAPAIFAAQGQADIGATAGGLGGIGALPFWGASAWWWWLAVVITTRCFRAEVPFNLGWSGFRACTRQPA</sequence>
<dbReference type="InterPro" id="IPR004695">
    <property type="entry name" value="SLAC1/Mae1/Ssu1/TehA"/>
</dbReference>
<dbReference type="Pfam" id="PF03595">
    <property type="entry name" value="SLAC1"/>
    <property type="match status" value="1"/>
</dbReference>
<dbReference type="EMBL" id="JBJGBS010000222">
    <property type="protein sequence ID" value="MFO3707463.1"/>
    <property type="molecule type" value="Genomic_DNA"/>
</dbReference>
<proteinExistence type="predicted"/>
<gene>
    <name evidence="1" type="ORF">ACI6Q5_21415</name>
</gene>
<dbReference type="Proteomes" id="UP001637990">
    <property type="component" value="Unassembled WGS sequence"/>
</dbReference>
<dbReference type="RefSeq" id="WP_324250789.1">
    <property type="nucleotide sequence ID" value="NZ_JAJITN010000005.1"/>
</dbReference>
<name>A0ABW9MTA1_9XANT</name>
<evidence type="ECO:0000313" key="1">
    <source>
        <dbReference type="EMBL" id="MFO3707463.1"/>
    </source>
</evidence>
<comment type="caution">
    <text evidence="1">The sequence shown here is derived from an EMBL/GenBank/DDBJ whole genome shotgun (WGS) entry which is preliminary data.</text>
</comment>
<reference evidence="1 2" key="1">
    <citation type="submission" date="2024-11" db="EMBL/GenBank/DDBJ databases">
        <title>Genome sequencing of Xanthomonas codiaei.</title>
        <authorList>
            <person name="Studholme D.J."/>
        </authorList>
    </citation>
    <scope>NUCLEOTIDE SEQUENCE [LARGE SCALE GENOMIC DNA]</scope>
    <source>
        <strain evidence="1 2">NCPPB 4350</strain>
    </source>
</reference>
<organism evidence="1 2">
    <name type="scientific">Xanthomonas codiaei</name>
    <dbReference type="NCBI Taxonomy" id="56463"/>
    <lineage>
        <taxon>Bacteria</taxon>
        <taxon>Pseudomonadati</taxon>
        <taxon>Pseudomonadota</taxon>
        <taxon>Gammaproteobacteria</taxon>
        <taxon>Lysobacterales</taxon>
        <taxon>Lysobacteraceae</taxon>
        <taxon>Xanthomonas</taxon>
    </lineage>
</organism>
<keyword evidence="2" id="KW-1185">Reference proteome</keyword>
<evidence type="ECO:0000313" key="2">
    <source>
        <dbReference type="Proteomes" id="UP001637990"/>
    </source>
</evidence>
<accession>A0ABW9MTA1</accession>
<protein>
    <submittedName>
        <fullName evidence="1">Uncharacterized protein</fullName>
    </submittedName>
</protein>